<proteinExistence type="predicted"/>
<accession>X1AWX9</accession>
<gene>
    <name evidence="1" type="ORF">S01H4_26789</name>
</gene>
<name>X1AWX9_9ZZZZ</name>
<organism evidence="1">
    <name type="scientific">marine sediment metagenome</name>
    <dbReference type="NCBI Taxonomy" id="412755"/>
    <lineage>
        <taxon>unclassified sequences</taxon>
        <taxon>metagenomes</taxon>
        <taxon>ecological metagenomes</taxon>
    </lineage>
</organism>
<dbReference type="AlphaFoldDB" id="X1AWX9"/>
<comment type="caution">
    <text evidence="1">The sequence shown here is derived from an EMBL/GenBank/DDBJ whole genome shotgun (WGS) entry which is preliminary data.</text>
</comment>
<reference evidence="1" key="1">
    <citation type="journal article" date="2014" name="Front. Microbiol.">
        <title>High frequency of phylogenetically diverse reductive dehalogenase-homologous genes in deep subseafloor sedimentary metagenomes.</title>
        <authorList>
            <person name="Kawai M."/>
            <person name="Futagami T."/>
            <person name="Toyoda A."/>
            <person name="Takaki Y."/>
            <person name="Nishi S."/>
            <person name="Hori S."/>
            <person name="Arai W."/>
            <person name="Tsubouchi T."/>
            <person name="Morono Y."/>
            <person name="Uchiyama I."/>
            <person name="Ito T."/>
            <person name="Fujiyama A."/>
            <person name="Inagaki F."/>
            <person name="Takami H."/>
        </authorList>
    </citation>
    <scope>NUCLEOTIDE SEQUENCE</scope>
    <source>
        <strain evidence="1">Expedition CK06-06</strain>
    </source>
</reference>
<evidence type="ECO:0000313" key="1">
    <source>
        <dbReference type="EMBL" id="GAG87614.1"/>
    </source>
</evidence>
<protein>
    <submittedName>
        <fullName evidence="1">Uncharacterized protein</fullName>
    </submittedName>
</protein>
<sequence length="131" mass="15788">MNSKDFYIDSHFICGLRSSENIFDLPDTIFECSDFMCFEEAVKNYVISLSVKLYMWPWMWETSSLTDEVYIYDMISDRIIYYTSDMKEFFDAKLVRKEQCLQGCEIFDYNLQFPKMISLPPIHMTEERKRP</sequence>
<dbReference type="EMBL" id="BART01012972">
    <property type="protein sequence ID" value="GAG87614.1"/>
    <property type="molecule type" value="Genomic_DNA"/>
</dbReference>